<proteinExistence type="predicted"/>
<organism evidence="2 3">
    <name type="scientific">Stylosanthes scabra</name>
    <dbReference type="NCBI Taxonomy" id="79078"/>
    <lineage>
        <taxon>Eukaryota</taxon>
        <taxon>Viridiplantae</taxon>
        <taxon>Streptophyta</taxon>
        <taxon>Embryophyta</taxon>
        <taxon>Tracheophyta</taxon>
        <taxon>Spermatophyta</taxon>
        <taxon>Magnoliopsida</taxon>
        <taxon>eudicotyledons</taxon>
        <taxon>Gunneridae</taxon>
        <taxon>Pentapetalae</taxon>
        <taxon>rosids</taxon>
        <taxon>fabids</taxon>
        <taxon>Fabales</taxon>
        <taxon>Fabaceae</taxon>
        <taxon>Papilionoideae</taxon>
        <taxon>50 kb inversion clade</taxon>
        <taxon>dalbergioids sensu lato</taxon>
        <taxon>Dalbergieae</taxon>
        <taxon>Pterocarpus clade</taxon>
        <taxon>Stylosanthes</taxon>
    </lineage>
</organism>
<keyword evidence="3" id="KW-1185">Reference proteome</keyword>
<sequence length="125" mass="13857">MEEDPRNPLILGRPFLATSRALIDVENGELILRVHDESLVIQIYKPMHQSPSDSKQCMKMEEGDSVKTAPPDKSSKKKKSKEEKGKSIAFEDTPTASYTPYSAVLVGSDSNASFKDASNHFFDPP</sequence>
<reference evidence="2 3" key="1">
    <citation type="journal article" date="2023" name="Plants (Basel)">
        <title>Bridging the Gap: Combining Genomics and Transcriptomics Approaches to Understand Stylosanthes scabra, an Orphan Legume from the Brazilian Caatinga.</title>
        <authorList>
            <person name="Ferreira-Neto J.R.C."/>
            <person name="da Silva M.D."/>
            <person name="Binneck E."/>
            <person name="de Melo N.F."/>
            <person name="da Silva R.H."/>
            <person name="de Melo A.L.T.M."/>
            <person name="Pandolfi V."/>
            <person name="Bustamante F.O."/>
            <person name="Brasileiro-Vidal A.C."/>
            <person name="Benko-Iseppon A.M."/>
        </authorList>
    </citation>
    <scope>NUCLEOTIDE SEQUENCE [LARGE SCALE GENOMIC DNA]</scope>
    <source>
        <tissue evidence="2">Leaves</tissue>
    </source>
</reference>
<dbReference type="Proteomes" id="UP001341840">
    <property type="component" value="Unassembled WGS sequence"/>
</dbReference>
<gene>
    <name evidence="2" type="ORF">PIB30_053660</name>
</gene>
<protein>
    <submittedName>
        <fullName evidence="2">Uncharacterized protein</fullName>
    </submittedName>
</protein>
<evidence type="ECO:0000313" key="3">
    <source>
        <dbReference type="Proteomes" id="UP001341840"/>
    </source>
</evidence>
<comment type="caution">
    <text evidence="2">The sequence shown here is derived from an EMBL/GenBank/DDBJ whole genome shotgun (WGS) entry which is preliminary data.</text>
</comment>
<evidence type="ECO:0000256" key="1">
    <source>
        <dbReference type="SAM" id="MobiDB-lite"/>
    </source>
</evidence>
<accession>A0ABU6QJB9</accession>
<feature type="compositionally biased region" description="Basic and acidic residues" evidence="1">
    <location>
        <begin position="56"/>
        <end position="65"/>
    </location>
</feature>
<dbReference type="PANTHER" id="PTHR33067:SF31">
    <property type="entry name" value="RNA-DIRECTED DNA POLYMERASE"/>
    <property type="match status" value="1"/>
</dbReference>
<name>A0ABU6QJB9_9FABA</name>
<dbReference type="EMBL" id="JASCZI010000401">
    <property type="protein sequence ID" value="MED6111596.1"/>
    <property type="molecule type" value="Genomic_DNA"/>
</dbReference>
<feature type="region of interest" description="Disordered" evidence="1">
    <location>
        <begin position="46"/>
        <end position="93"/>
    </location>
</feature>
<evidence type="ECO:0000313" key="2">
    <source>
        <dbReference type="EMBL" id="MED6111596.1"/>
    </source>
</evidence>
<dbReference type="PANTHER" id="PTHR33067">
    <property type="entry name" value="RNA-DIRECTED DNA POLYMERASE-RELATED"/>
    <property type="match status" value="1"/>
</dbReference>